<evidence type="ECO:0000256" key="5">
    <source>
        <dbReference type="ARBA" id="ARBA00022692"/>
    </source>
</evidence>
<dbReference type="InterPro" id="IPR045861">
    <property type="entry name" value="CorA_cytoplasmic_dom"/>
</dbReference>
<sequence length="628" mass="70931">MSDTNRVRVRDFQSSRSRNRSATQAAPNIPGISLDAPSPGLRRHSTLSRPAMNRGNTSSMERGRRGSDASSASGSLHRRPTRQNTVRNYHDPSQPNWELVGGEPGIDTSKEPEAHFGHLMQECQITVVDFSDERMSKYELDNEGLVEFLNDPREEWVACRWINVNGLSWDVIKELGNKYGLHRLAIEDLMNTRGRTKADWYSDHAFILLTLQKLIRTKREDPESDDESHEITDGKHHKKIPAWRRWLSGGPKDAYGKALPPSPTQKLEEQKHDMGFGGGHNLASLKYPPPSPYRTLQRYRGGSNFERTIYMERNSMLTKRDLAVSVEQVSIFITADNTVICFFEHSADDIEGPILKRLETVDTILRRSADASMLVQAVMDAIIDLAIPVIAAYEDTMGELEVDVLTDPDIENSKSLYILSSELAILRNNMQPVANVIAALRDHRNDPLAGSGTNKAGRLVASSVSISPLTHTYLGDVEDHCLMIVQNLDIMRRTVGDMIDLLFNQMGATQNESMQTLTTVTIFFLPLTFLTGYFGMNFEKFDAIKHSDAYFWQITAPVMFATICVLLHPTLSRWFKRKGQQWWIFRQKRARGSQQQGRRGAASMRRGVSGQQGRSSRRPRSGFKDGHV</sequence>
<comment type="subcellular location">
    <subcellularLocation>
        <location evidence="1">Cell membrane</location>
        <topology evidence="1">Multi-pass membrane protein</topology>
    </subcellularLocation>
</comment>
<evidence type="ECO:0000313" key="11">
    <source>
        <dbReference type="Proteomes" id="UP000298493"/>
    </source>
</evidence>
<feature type="region of interest" description="Disordered" evidence="8">
    <location>
        <begin position="588"/>
        <end position="628"/>
    </location>
</feature>
<dbReference type="GO" id="GO:0050897">
    <property type="term" value="F:cobalt ion binding"/>
    <property type="evidence" value="ECO:0007669"/>
    <property type="project" value="TreeGrafter"/>
</dbReference>
<evidence type="ECO:0000256" key="4">
    <source>
        <dbReference type="ARBA" id="ARBA00022475"/>
    </source>
</evidence>
<dbReference type="PANTHER" id="PTHR46494:SF1">
    <property type="entry name" value="CORA FAMILY METAL ION TRANSPORTER (EUROFUNG)"/>
    <property type="match status" value="1"/>
</dbReference>
<keyword evidence="4" id="KW-1003">Cell membrane</keyword>
<evidence type="ECO:0000313" key="10">
    <source>
        <dbReference type="EMBL" id="TID18851.1"/>
    </source>
</evidence>
<comment type="similarity">
    <text evidence="2">Belongs to the CorA metal ion transporter (MIT) (TC 1.A.35) family.</text>
</comment>
<reference evidence="10 11" key="1">
    <citation type="submission" date="2019-04" db="EMBL/GenBank/DDBJ databases">
        <title>High contiguity whole genome sequence and gene annotation resource for two Venturia nashicola isolates.</title>
        <authorList>
            <person name="Prokchorchik M."/>
            <person name="Won K."/>
            <person name="Lee Y."/>
            <person name="Choi E.D."/>
            <person name="Segonzac C."/>
            <person name="Sohn K.H."/>
        </authorList>
    </citation>
    <scope>NUCLEOTIDE SEQUENCE [LARGE SCALE GENOMIC DNA]</scope>
    <source>
        <strain evidence="10 11">PRI2</strain>
    </source>
</reference>
<feature type="compositionally biased region" description="Polar residues" evidence="8">
    <location>
        <begin position="82"/>
        <end position="96"/>
    </location>
</feature>
<dbReference type="GO" id="GO:0015087">
    <property type="term" value="F:cobalt ion transmembrane transporter activity"/>
    <property type="evidence" value="ECO:0007669"/>
    <property type="project" value="TreeGrafter"/>
</dbReference>
<dbReference type="GO" id="GO:0005886">
    <property type="term" value="C:plasma membrane"/>
    <property type="evidence" value="ECO:0007669"/>
    <property type="project" value="UniProtKB-SubCell"/>
</dbReference>
<dbReference type="AlphaFoldDB" id="A0A4Z1PB77"/>
<evidence type="ECO:0000256" key="8">
    <source>
        <dbReference type="SAM" id="MobiDB-lite"/>
    </source>
</evidence>
<accession>A0A4Z1PB77</accession>
<keyword evidence="3" id="KW-0813">Transport</keyword>
<keyword evidence="7 9" id="KW-0472">Membrane</keyword>
<keyword evidence="5 9" id="KW-0812">Transmembrane</keyword>
<dbReference type="Proteomes" id="UP000298493">
    <property type="component" value="Unassembled WGS sequence"/>
</dbReference>
<dbReference type="Gene3D" id="3.30.460.20">
    <property type="entry name" value="CorA soluble domain-like"/>
    <property type="match status" value="1"/>
</dbReference>
<dbReference type="InterPro" id="IPR045863">
    <property type="entry name" value="CorA_TM1_TM2"/>
</dbReference>
<name>A0A4Z1PB77_9PEZI</name>
<dbReference type="GO" id="GO:0015095">
    <property type="term" value="F:magnesium ion transmembrane transporter activity"/>
    <property type="evidence" value="ECO:0007669"/>
    <property type="project" value="TreeGrafter"/>
</dbReference>
<dbReference type="Gene3D" id="1.20.58.340">
    <property type="entry name" value="Magnesium transport protein CorA, transmembrane region"/>
    <property type="match status" value="2"/>
</dbReference>
<proteinExistence type="inferred from homology"/>
<dbReference type="InterPro" id="IPR002523">
    <property type="entry name" value="MgTranspt_CorA/ZnTranspt_ZntB"/>
</dbReference>
<keyword evidence="11" id="KW-1185">Reference proteome</keyword>
<feature type="compositionally biased region" description="Polar residues" evidence="8">
    <location>
        <begin position="14"/>
        <end position="26"/>
    </location>
</feature>
<dbReference type="SUPFAM" id="SSF143865">
    <property type="entry name" value="CorA soluble domain-like"/>
    <property type="match status" value="1"/>
</dbReference>
<keyword evidence="6 9" id="KW-1133">Transmembrane helix</keyword>
<feature type="region of interest" description="Disordered" evidence="8">
    <location>
        <begin position="1"/>
        <end position="107"/>
    </location>
</feature>
<dbReference type="EMBL" id="SNSC02000013">
    <property type="protein sequence ID" value="TID18851.1"/>
    <property type="molecule type" value="Genomic_DNA"/>
</dbReference>
<feature type="transmembrane region" description="Helical" evidence="9">
    <location>
        <begin position="516"/>
        <end position="538"/>
    </location>
</feature>
<dbReference type="SUPFAM" id="SSF144083">
    <property type="entry name" value="Magnesium transport protein CorA, transmembrane region"/>
    <property type="match status" value="1"/>
</dbReference>
<feature type="compositionally biased region" description="Basic and acidic residues" evidence="8">
    <location>
        <begin position="1"/>
        <end position="13"/>
    </location>
</feature>
<comment type="caution">
    <text evidence="10">The sequence shown here is derived from an EMBL/GenBank/DDBJ whole genome shotgun (WGS) entry which is preliminary data.</text>
</comment>
<dbReference type="STRING" id="86259.A0A4Z1PB77"/>
<evidence type="ECO:0000256" key="3">
    <source>
        <dbReference type="ARBA" id="ARBA00022448"/>
    </source>
</evidence>
<evidence type="ECO:0000256" key="9">
    <source>
        <dbReference type="SAM" id="Phobius"/>
    </source>
</evidence>
<dbReference type="Pfam" id="PF01544">
    <property type="entry name" value="CorA"/>
    <property type="match status" value="1"/>
</dbReference>
<evidence type="ECO:0000256" key="6">
    <source>
        <dbReference type="ARBA" id="ARBA00022989"/>
    </source>
</evidence>
<evidence type="ECO:0000256" key="1">
    <source>
        <dbReference type="ARBA" id="ARBA00004651"/>
    </source>
</evidence>
<gene>
    <name evidence="10" type="ORF">E6O75_ATG05972</name>
</gene>
<organism evidence="10 11">
    <name type="scientific">Venturia nashicola</name>
    <dbReference type="NCBI Taxonomy" id="86259"/>
    <lineage>
        <taxon>Eukaryota</taxon>
        <taxon>Fungi</taxon>
        <taxon>Dikarya</taxon>
        <taxon>Ascomycota</taxon>
        <taxon>Pezizomycotina</taxon>
        <taxon>Dothideomycetes</taxon>
        <taxon>Pleosporomycetidae</taxon>
        <taxon>Venturiales</taxon>
        <taxon>Venturiaceae</taxon>
        <taxon>Venturia</taxon>
    </lineage>
</organism>
<protein>
    <submittedName>
        <fullName evidence="10">Magnesium and cobalt transporter</fullName>
    </submittedName>
</protein>
<evidence type="ECO:0000256" key="7">
    <source>
        <dbReference type="ARBA" id="ARBA00023136"/>
    </source>
</evidence>
<feature type="compositionally biased region" description="Low complexity" evidence="8">
    <location>
        <begin position="592"/>
        <end position="614"/>
    </location>
</feature>
<dbReference type="GO" id="GO:0000287">
    <property type="term" value="F:magnesium ion binding"/>
    <property type="evidence" value="ECO:0007669"/>
    <property type="project" value="TreeGrafter"/>
</dbReference>
<feature type="transmembrane region" description="Helical" evidence="9">
    <location>
        <begin position="550"/>
        <end position="571"/>
    </location>
</feature>
<evidence type="ECO:0000256" key="2">
    <source>
        <dbReference type="ARBA" id="ARBA00009765"/>
    </source>
</evidence>
<dbReference type="PANTHER" id="PTHR46494">
    <property type="entry name" value="CORA FAMILY METAL ION TRANSPORTER (EUROFUNG)"/>
    <property type="match status" value="1"/>
</dbReference>